<keyword evidence="3" id="KW-1185">Reference proteome</keyword>
<protein>
    <submittedName>
        <fullName evidence="2">Uncharacterized protein</fullName>
    </submittedName>
</protein>
<proteinExistence type="predicted"/>
<dbReference type="EMBL" id="FNNU01000005">
    <property type="protein sequence ID" value="SDX61952.1"/>
    <property type="molecule type" value="Genomic_DNA"/>
</dbReference>
<gene>
    <name evidence="2" type="ORF">SAMN05216287_3305</name>
</gene>
<evidence type="ECO:0000313" key="2">
    <source>
        <dbReference type="EMBL" id="SDX61952.1"/>
    </source>
</evidence>
<accession>A0A1H3D620</accession>
<feature type="region of interest" description="Disordered" evidence="1">
    <location>
        <begin position="1"/>
        <end position="51"/>
    </location>
</feature>
<dbReference type="RefSeq" id="WP_175534380.1">
    <property type="nucleotide sequence ID" value="NZ_FNNU01000005.1"/>
</dbReference>
<feature type="compositionally biased region" description="Basic and acidic residues" evidence="1">
    <location>
        <begin position="1"/>
        <end position="10"/>
    </location>
</feature>
<dbReference type="AlphaFoldDB" id="A0A1H3D620"/>
<sequence length="51" mass="5641">MNDNELDHSQSKTPYDEPDVTMVDGGEKETGEDPDFDDVESDSAGTYDREG</sequence>
<reference evidence="3" key="1">
    <citation type="submission" date="2016-10" db="EMBL/GenBank/DDBJ databases">
        <authorList>
            <person name="Varghese N."/>
            <person name="Submissions S."/>
        </authorList>
    </citation>
    <scope>NUCLEOTIDE SEQUENCE [LARGE SCALE GENOMIC DNA]</scope>
    <source>
        <strain evidence="3">NRRL B-59562</strain>
    </source>
</reference>
<name>A0A1H3D620_9PSED</name>
<evidence type="ECO:0000313" key="3">
    <source>
        <dbReference type="Proteomes" id="UP000243778"/>
    </source>
</evidence>
<organism evidence="2 3">
    <name type="scientific">Pseudomonas kuykendallii</name>
    <dbReference type="NCBI Taxonomy" id="1007099"/>
    <lineage>
        <taxon>Bacteria</taxon>
        <taxon>Pseudomonadati</taxon>
        <taxon>Pseudomonadota</taxon>
        <taxon>Gammaproteobacteria</taxon>
        <taxon>Pseudomonadales</taxon>
        <taxon>Pseudomonadaceae</taxon>
        <taxon>Pseudomonas</taxon>
    </lineage>
</organism>
<feature type="compositionally biased region" description="Acidic residues" evidence="1">
    <location>
        <begin position="32"/>
        <end position="41"/>
    </location>
</feature>
<evidence type="ECO:0000256" key="1">
    <source>
        <dbReference type="SAM" id="MobiDB-lite"/>
    </source>
</evidence>
<dbReference type="Proteomes" id="UP000243778">
    <property type="component" value="Unassembled WGS sequence"/>
</dbReference>
<dbReference type="STRING" id="1007099.SAMN05216287_3305"/>